<organism evidence="11">
    <name type="scientific">Tuwongella immobilis</name>
    <dbReference type="NCBI Taxonomy" id="692036"/>
    <lineage>
        <taxon>Bacteria</taxon>
        <taxon>Pseudomonadati</taxon>
        <taxon>Planctomycetota</taxon>
        <taxon>Planctomycetia</taxon>
        <taxon>Gemmatales</taxon>
        <taxon>Gemmataceae</taxon>
        <taxon>Tuwongella</taxon>
    </lineage>
</organism>
<keyword evidence="11" id="KW-0830">Ubiquinone</keyword>
<evidence type="ECO:0000256" key="5">
    <source>
        <dbReference type="ARBA" id="ARBA00022989"/>
    </source>
</evidence>
<dbReference type="GO" id="GO:0005886">
    <property type="term" value="C:plasma membrane"/>
    <property type="evidence" value="ECO:0007669"/>
    <property type="project" value="UniProtKB-SubCell"/>
</dbReference>
<keyword evidence="3" id="KW-1003">Cell membrane</keyword>
<feature type="transmembrane region" description="Helical" evidence="9">
    <location>
        <begin position="101"/>
        <end position="121"/>
    </location>
</feature>
<feature type="transmembrane region" description="Helical" evidence="9">
    <location>
        <begin position="345"/>
        <end position="369"/>
    </location>
</feature>
<dbReference type="InterPro" id="IPR050586">
    <property type="entry name" value="CPA3_Na-H_Antiporter_D"/>
</dbReference>
<evidence type="ECO:0000256" key="3">
    <source>
        <dbReference type="ARBA" id="ARBA00022475"/>
    </source>
</evidence>
<keyword evidence="5 9" id="KW-1133">Transmembrane helix</keyword>
<evidence type="ECO:0000256" key="4">
    <source>
        <dbReference type="ARBA" id="ARBA00022692"/>
    </source>
</evidence>
<dbReference type="AlphaFoldDB" id="A0A6C2YIU3"/>
<dbReference type="InParanoid" id="A0A6C2YIU3"/>
<evidence type="ECO:0000256" key="8">
    <source>
        <dbReference type="SAM" id="MobiDB-lite"/>
    </source>
</evidence>
<dbReference type="EMBL" id="LR586016">
    <property type="protein sequence ID" value="VIP01169.1"/>
    <property type="molecule type" value="Genomic_DNA"/>
</dbReference>
<dbReference type="PANTHER" id="PTHR42703:SF1">
    <property type="entry name" value="NA(+)_H(+) ANTIPORTER SUBUNIT D1"/>
    <property type="match status" value="1"/>
</dbReference>
<feature type="transmembrane region" description="Helical" evidence="9">
    <location>
        <begin position="127"/>
        <end position="144"/>
    </location>
</feature>
<dbReference type="KEGG" id="tim:GMBLW1_27910"/>
<feature type="transmembrane region" description="Helical" evidence="9">
    <location>
        <begin position="223"/>
        <end position="241"/>
    </location>
</feature>
<feature type="region of interest" description="Disordered" evidence="8">
    <location>
        <begin position="462"/>
        <end position="501"/>
    </location>
</feature>
<comment type="similarity">
    <text evidence="2">Belongs to the CPA3 antiporters (TC 2.A.63) subunit D family.</text>
</comment>
<feature type="transmembrane region" description="Helical" evidence="9">
    <location>
        <begin position="189"/>
        <end position="211"/>
    </location>
</feature>
<feature type="transmembrane region" description="Helical" evidence="9">
    <location>
        <begin position="381"/>
        <end position="405"/>
    </location>
</feature>
<feature type="transmembrane region" description="Helical" evidence="9">
    <location>
        <begin position="276"/>
        <end position="294"/>
    </location>
</feature>
<evidence type="ECO:0000256" key="6">
    <source>
        <dbReference type="ARBA" id="ARBA00023136"/>
    </source>
</evidence>
<dbReference type="Pfam" id="PF00361">
    <property type="entry name" value="Proton_antipo_M"/>
    <property type="match status" value="1"/>
</dbReference>
<accession>A0A6C2YIU3</accession>
<dbReference type="EMBL" id="LR593887">
    <property type="protein sequence ID" value="VTR97764.1"/>
    <property type="molecule type" value="Genomic_DNA"/>
</dbReference>
<evidence type="ECO:0000313" key="11">
    <source>
        <dbReference type="EMBL" id="VIP01169.1"/>
    </source>
</evidence>
<evidence type="ECO:0000256" key="9">
    <source>
        <dbReference type="SAM" id="Phobius"/>
    </source>
</evidence>
<feature type="transmembrane region" description="Helical" evidence="9">
    <location>
        <begin position="72"/>
        <end position="94"/>
    </location>
</feature>
<feature type="transmembrane region" description="Helical" evidence="9">
    <location>
        <begin position="247"/>
        <end position="269"/>
    </location>
</feature>
<feature type="transmembrane region" description="Helical" evidence="9">
    <location>
        <begin position="306"/>
        <end position="324"/>
    </location>
</feature>
<evidence type="ECO:0000256" key="7">
    <source>
        <dbReference type="RuleBase" id="RU000320"/>
    </source>
</evidence>
<gene>
    <name evidence="11" type="ORF">GMBLW1_27910</name>
</gene>
<evidence type="ECO:0000259" key="10">
    <source>
        <dbReference type="Pfam" id="PF00361"/>
    </source>
</evidence>
<name>A0A6C2YIU3_9BACT</name>
<evidence type="ECO:0000256" key="2">
    <source>
        <dbReference type="ARBA" id="ARBA00005346"/>
    </source>
</evidence>
<keyword evidence="6 9" id="KW-0472">Membrane</keyword>
<dbReference type="RefSeq" id="WP_162656406.1">
    <property type="nucleotide sequence ID" value="NZ_LR593887.1"/>
</dbReference>
<feature type="transmembrane region" description="Helical" evidence="9">
    <location>
        <begin position="151"/>
        <end position="169"/>
    </location>
</feature>
<feature type="domain" description="NADH:quinone oxidoreductase/Mrp antiporter transmembrane" evidence="10">
    <location>
        <begin position="186"/>
        <end position="391"/>
    </location>
</feature>
<comment type="subcellular location">
    <subcellularLocation>
        <location evidence="1">Cell membrane</location>
        <topology evidence="1">Multi-pass membrane protein</topology>
    </subcellularLocation>
    <subcellularLocation>
        <location evidence="7">Membrane</location>
        <topology evidence="7">Multi-pass membrane protein</topology>
    </subcellularLocation>
</comment>
<dbReference type="Proteomes" id="UP000464378">
    <property type="component" value="Chromosome"/>
</dbReference>
<keyword evidence="4 7" id="KW-0812">Transmembrane</keyword>
<dbReference type="InterPro" id="IPR001750">
    <property type="entry name" value="ND/Mrp_TM"/>
</dbReference>
<feature type="transmembrane region" description="Helical" evidence="9">
    <location>
        <begin position="425"/>
        <end position="445"/>
    </location>
</feature>
<reference evidence="11" key="1">
    <citation type="submission" date="2019-04" db="EMBL/GenBank/DDBJ databases">
        <authorList>
            <consortium name="Science for Life Laboratories"/>
        </authorList>
    </citation>
    <scope>NUCLEOTIDE SEQUENCE</scope>
    <source>
        <strain evidence="11">MBLW1</strain>
    </source>
</reference>
<evidence type="ECO:0000256" key="1">
    <source>
        <dbReference type="ARBA" id="ARBA00004651"/>
    </source>
</evidence>
<feature type="transmembrane region" description="Helical" evidence="9">
    <location>
        <begin position="33"/>
        <end position="52"/>
    </location>
</feature>
<protein>
    <recommendedName>
        <fullName evidence="10">NADH:quinone oxidoreductase/Mrp antiporter transmembrane domain-containing protein</fullName>
    </recommendedName>
</protein>
<proteinExistence type="inferred from homology"/>
<evidence type="ECO:0000313" key="12">
    <source>
        <dbReference type="Proteomes" id="UP000464378"/>
    </source>
</evidence>
<sequence>MNILNYPWIDAAVLLPLLGALLTLGIRDRQRCAAWTLSVTVAAFGCALLAWLAEDLAYDSPWSIRVQGKPIFFLDSLNAPLVVAVALLHALTVLTTAKNRLPNLPFTLVLVGDAIRLAIFASNGRSILVLMLVLGIIPPLLEMLRRKQSPRLHLLHMGVFLAMLLAGYALTDPNATADRTAEMTFGNTPGAICLTIAILLRSGTFPMHLWLTDLFARNSFGSALLVATPLTGVYAAIRLLLPIAPNWLLSAIGGLSLLTAAYAAGMTLVQRDARRWFVFLFLSNASLVLVGLELHTTLSVSAATTLWGVVVLTLGGLGVILRAMEARVGRLPLTRYHGLYDHSPSLAVAFLLAGLGSVGFPGTIGFIASEMLFDGVVTYNLLLGMGVVLVSALNSIAIVRVYFLIFTGTKHPSSVSLAITPQERVAVLTLAGMILGGGFLPQAGIQSHFEATRALLKERATRFPEESAELNESGHTHPPHSHHSDAANPTHADDDDDDSDD</sequence>
<feature type="transmembrane region" description="Helical" evidence="9">
    <location>
        <begin position="6"/>
        <end position="26"/>
    </location>
</feature>
<dbReference type="PANTHER" id="PTHR42703">
    <property type="entry name" value="NADH DEHYDROGENASE"/>
    <property type="match status" value="1"/>
</dbReference>
<keyword evidence="12" id="KW-1185">Reference proteome</keyword>